<name>A0ACC1XB00_MELAZ</name>
<sequence length="152" mass="17143">MQNSHLANAHPSQLPSVDLLNVLKRVQGNRDSQTAGVRVYAASGNRKPDTIRRKSSSSNWWTPLFGWSSEPDYIDSDGKADPLEKPENKADSNPEPKSTRSSRFMPGCFTEEKAKRLRLMTMDTGSFHDVMYHSAIASRLASDFKNQSERER</sequence>
<organism evidence="1 2">
    <name type="scientific">Melia azedarach</name>
    <name type="common">Chinaberry tree</name>
    <dbReference type="NCBI Taxonomy" id="155640"/>
    <lineage>
        <taxon>Eukaryota</taxon>
        <taxon>Viridiplantae</taxon>
        <taxon>Streptophyta</taxon>
        <taxon>Embryophyta</taxon>
        <taxon>Tracheophyta</taxon>
        <taxon>Spermatophyta</taxon>
        <taxon>Magnoliopsida</taxon>
        <taxon>eudicotyledons</taxon>
        <taxon>Gunneridae</taxon>
        <taxon>Pentapetalae</taxon>
        <taxon>rosids</taxon>
        <taxon>malvids</taxon>
        <taxon>Sapindales</taxon>
        <taxon>Meliaceae</taxon>
        <taxon>Melia</taxon>
    </lineage>
</organism>
<dbReference type="Proteomes" id="UP001164539">
    <property type="component" value="Chromosome 10"/>
</dbReference>
<accession>A0ACC1XB00</accession>
<proteinExistence type="predicted"/>
<dbReference type="EMBL" id="CM051403">
    <property type="protein sequence ID" value="KAJ4708331.1"/>
    <property type="molecule type" value="Genomic_DNA"/>
</dbReference>
<reference evidence="1 2" key="1">
    <citation type="journal article" date="2023" name="Science">
        <title>Complex scaffold remodeling in plant triterpene biosynthesis.</title>
        <authorList>
            <person name="De La Pena R."/>
            <person name="Hodgson H."/>
            <person name="Liu J.C."/>
            <person name="Stephenson M.J."/>
            <person name="Martin A.C."/>
            <person name="Owen C."/>
            <person name="Harkess A."/>
            <person name="Leebens-Mack J."/>
            <person name="Jimenez L.E."/>
            <person name="Osbourn A."/>
            <person name="Sattely E.S."/>
        </authorList>
    </citation>
    <scope>NUCLEOTIDE SEQUENCE [LARGE SCALE GENOMIC DNA]</scope>
    <source>
        <strain evidence="2">cv. JPN11</strain>
        <tissue evidence="1">Leaf</tissue>
    </source>
</reference>
<protein>
    <submittedName>
        <fullName evidence="1">Transcription activator of gluconeogenesis</fullName>
    </submittedName>
</protein>
<comment type="caution">
    <text evidence="1">The sequence shown here is derived from an EMBL/GenBank/DDBJ whole genome shotgun (WGS) entry which is preliminary data.</text>
</comment>
<keyword evidence="2" id="KW-1185">Reference proteome</keyword>
<evidence type="ECO:0000313" key="1">
    <source>
        <dbReference type="EMBL" id="KAJ4708331.1"/>
    </source>
</evidence>
<evidence type="ECO:0000313" key="2">
    <source>
        <dbReference type="Proteomes" id="UP001164539"/>
    </source>
</evidence>
<gene>
    <name evidence="1" type="ORF">OWV82_018293</name>
</gene>